<accession>A0A2U1NMX4</accession>
<dbReference type="EMBL" id="PKPP01002500">
    <property type="protein sequence ID" value="PWA74859.1"/>
    <property type="molecule type" value="Genomic_DNA"/>
</dbReference>
<reference evidence="3 4" key="1">
    <citation type="journal article" date="2018" name="Mol. Plant">
        <title>The genome of Artemisia annua provides insight into the evolution of Asteraceae family and artemisinin biosynthesis.</title>
        <authorList>
            <person name="Shen Q."/>
            <person name="Zhang L."/>
            <person name="Liao Z."/>
            <person name="Wang S."/>
            <person name="Yan T."/>
            <person name="Shi P."/>
            <person name="Liu M."/>
            <person name="Fu X."/>
            <person name="Pan Q."/>
            <person name="Wang Y."/>
            <person name="Lv Z."/>
            <person name="Lu X."/>
            <person name="Zhang F."/>
            <person name="Jiang W."/>
            <person name="Ma Y."/>
            <person name="Chen M."/>
            <person name="Hao X."/>
            <person name="Li L."/>
            <person name="Tang Y."/>
            <person name="Lv G."/>
            <person name="Zhou Y."/>
            <person name="Sun X."/>
            <person name="Brodelius P.E."/>
            <person name="Rose J.K.C."/>
            <person name="Tang K."/>
        </authorList>
    </citation>
    <scope>NUCLEOTIDE SEQUENCE [LARGE SCALE GENOMIC DNA]</scope>
    <source>
        <strain evidence="4">cv. Huhao1</strain>
        <tissue evidence="3">Leaf</tissue>
    </source>
</reference>
<comment type="caution">
    <text evidence="3">The sequence shown here is derived from an EMBL/GenBank/DDBJ whole genome shotgun (WGS) entry which is preliminary data.</text>
</comment>
<dbReference type="InterPro" id="IPR002156">
    <property type="entry name" value="RNaseH_domain"/>
</dbReference>
<dbReference type="InterPro" id="IPR052929">
    <property type="entry name" value="RNase_H-like_EbsB-rel"/>
</dbReference>
<name>A0A2U1NMX4_ARTAN</name>
<sequence length="381" mass="43217">MEDSLPARILKTRYYPRGSFLDARIGYRPSFVWRSLCTARDIIRKGKRWNIGNGMKVRIWEDYWLEGFRTLDYRPENSDYRVVNDLLEGDTNAWNHTLLLQLFLQQIARKIACTHINTFEHDSLYWDASSNGVFTCKSAYWIATQTIEGFQDSVLTHERRSLKCIWLANIPGKVKIFAWKACMNLLPTVSNLMTKGLAPGSLSCVHCTAPMEDIKHALFLCNWARDVWASMNLMDLTDQAEEIPIEEIITTAKDRGNETLNMMLMGMWRIWCARNSKAHGGKHVEPNEIKLSTSGILDDFTRANVNWEENRVTSNNPCQVRWSPPTNGVIKINADGGISSENGVAGLGFIMRCHNGSVLVAGNKHVAYATSVIEVEVKAIL</sequence>
<keyword evidence="4" id="KW-1185">Reference proteome</keyword>
<dbReference type="Pfam" id="PF13456">
    <property type="entry name" value="RVT_3"/>
    <property type="match status" value="1"/>
</dbReference>
<dbReference type="PANTHER" id="PTHR47074">
    <property type="entry name" value="BNAC02G40300D PROTEIN"/>
    <property type="match status" value="1"/>
</dbReference>
<evidence type="ECO:0008006" key="5">
    <source>
        <dbReference type="Google" id="ProtNLM"/>
    </source>
</evidence>
<dbReference type="AlphaFoldDB" id="A0A2U1NMX4"/>
<dbReference type="PANTHER" id="PTHR47074:SF11">
    <property type="entry name" value="REVERSE TRANSCRIPTASE-LIKE PROTEIN"/>
    <property type="match status" value="1"/>
</dbReference>
<protein>
    <recommendedName>
        <fullName evidence="5">Reverse transcriptase zinc-binding domain-containing protein</fullName>
    </recommendedName>
</protein>
<dbReference type="Pfam" id="PF13966">
    <property type="entry name" value="zf-RVT"/>
    <property type="match status" value="1"/>
</dbReference>
<dbReference type="InterPro" id="IPR026960">
    <property type="entry name" value="RVT-Znf"/>
</dbReference>
<dbReference type="STRING" id="35608.A0A2U1NMX4"/>
<feature type="domain" description="RNase H type-1" evidence="1">
    <location>
        <begin position="333"/>
        <end position="381"/>
    </location>
</feature>
<evidence type="ECO:0000313" key="4">
    <source>
        <dbReference type="Proteomes" id="UP000245207"/>
    </source>
</evidence>
<proteinExistence type="predicted"/>
<dbReference type="Proteomes" id="UP000245207">
    <property type="component" value="Unassembled WGS sequence"/>
</dbReference>
<dbReference type="GO" id="GO:0004523">
    <property type="term" value="F:RNA-DNA hybrid ribonuclease activity"/>
    <property type="evidence" value="ECO:0007669"/>
    <property type="project" value="InterPro"/>
</dbReference>
<evidence type="ECO:0000259" key="1">
    <source>
        <dbReference type="Pfam" id="PF13456"/>
    </source>
</evidence>
<organism evidence="3 4">
    <name type="scientific">Artemisia annua</name>
    <name type="common">Sweet wormwood</name>
    <dbReference type="NCBI Taxonomy" id="35608"/>
    <lineage>
        <taxon>Eukaryota</taxon>
        <taxon>Viridiplantae</taxon>
        <taxon>Streptophyta</taxon>
        <taxon>Embryophyta</taxon>
        <taxon>Tracheophyta</taxon>
        <taxon>Spermatophyta</taxon>
        <taxon>Magnoliopsida</taxon>
        <taxon>eudicotyledons</taxon>
        <taxon>Gunneridae</taxon>
        <taxon>Pentapetalae</taxon>
        <taxon>asterids</taxon>
        <taxon>campanulids</taxon>
        <taxon>Asterales</taxon>
        <taxon>Asteraceae</taxon>
        <taxon>Asteroideae</taxon>
        <taxon>Anthemideae</taxon>
        <taxon>Artemisiinae</taxon>
        <taxon>Artemisia</taxon>
    </lineage>
</organism>
<dbReference type="GO" id="GO:0003676">
    <property type="term" value="F:nucleic acid binding"/>
    <property type="evidence" value="ECO:0007669"/>
    <property type="project" value="InterPro"/>
</dbReference>
<evidence type="ECO:0000313" key="3">
    <source>
        <dbReference type="EMBL" id="PWA74859.1"/>
    </source>
</evidence>
<feature type="domain" description="Reverse transcriptase zinc-binding" evidence="2">
    <location>
        <begin position="134"/>
        <end position="228"/>
    </location>
</feature>
<dbReference type="OrthoDB" id="1742963at2759"/>
<gene>
    <name evidence="3" type="ORF">CTI12_AA246610</name>
</gene>
<evidence type="ECO:0000259" key="2">
    <source>
        <dbReference type="Pfam" id="PF13966"/>
    </source>
</evidence>